<dbReference type="WBParaSite" id="SCUD_0000529001-mRNA-1">
    <property type="protein sequence ID" value="SCUD_0000529001-mRNA-1"/>
    <property type="gene ID" value="SCUD_0000529001"/>
</dbReference>
<accession>A0A183JRF1</accession>
<proteinExistence type="predicted"/>
<evidence type="ECO:0000313" key="2">
    <source>
        <dbReference type="Proteomes" id="UP000279833"/>
    </source>
</evidence>
<evidence type="ECO:0000313" key="3">
    <source>
        <dbReference type="WBParaSite" id="SCUD_0000529001-mRNA-1"/>
    </source>
</evidence>
<dbReference type="AlphaFoldDB" id="A0A183JRF1"/>
<dbReference type="PANTHER" id="PTHR33395:SF22">
    <property type="entry name" value="REVERSE TRANSCRIPTASE DOMAIN-CONTAINING PROTEIN"/>
    <property type="match status" value="1"/>
</dbReference>
<reference evidence="3" key="1">
    <citation type="submission" date="2016-06" db="UniProtKB">
        <authorList>
            <consortium name="WormBaseParasite"/>
        </authorList>
    </citation>
    <scope>IDENTIFICATION</scope>
</reference>
<reference evidence="1 2" key="2">
    <citation type="submission" date="2018-11" db="EMBL/GenBank/DDBJ databases">
        <authorList>
            <consortium name="Pathogen Informatics"/>
        </authorList>
    </citation>
    <scope>NUCLEOTIDE SEQUENCE [LARGE SCALE GENOMIC DNA]</scope>
    <source>
        <strain evidence="1">Dakar</strain>
        <strain evidence="2">Dakar, Senegal</strain>
    </source>
</reference>
<evidence type="ECO:0000313" key="1">
    <source>
        <dbReference type="EMBL" id="VDO94553.1"/>
    </source>
</evidence>
<dbReference type="EMBL" id="UZAK01008319">
    <property type="protein sequence ID" value="VDO94553.1"/>
    <property type="molecule type" value="Genomic_DNA"/>
</dbReference>
<dbReference type="PANTHER" id="PTHR33395">
    <property type="entry name" value="TRANSCRIPTASE, PUTATIVE-RELATED-RELATED"/>
    <property type="match status" value="1"/>
</dbReference>
<sequence>MQENPLILEEYDPEKAEALSEYFSKVFSIDNEERPMIHCDRSGSLMYPVVIGKGTVLRLRQHLKPDKFSGPDHIHPMIMKAKSDLIAEPLAMLFDMSLRQSRLPRDWKDSIKSPVYKA</sequence>
<gene>
    <name evidence="1" type="ORF">SCUD_LOCUS5290</name>
</gene>
<name>A0A183JRF1_9TREM</name>
<protein>
    <submittedName>
        <fullName evidence="3">Transposase_31 domain-containing protein</fullName>
    </submittedName>
</protein>
<keyword evidence="2" id="KW-1185">Reference proteome</keyword>
<organism evidence="3">
    <name type="scientific">Schistosoma curassoni</name>
    <dbReference type="NCBI Taxonomy" id="6186"/>
    <lineage>
        <taxon>Eukaryota</taxon>
        <taxon>Metazoa</taxon>
        <taxon>Spiralia</taxon>
        <taxon>Lophotrochozoa</taxon>
        <taxon>Platyhelminthes</taxon>
        <taxon>Trematoda</taxon>
        <taxon>Digenea</taxon>
        <taxon>Strigeidida</taxon>
        <taxon>Schistosomatoidea</taxon>
        <taxon>Schistosomatidae</taxon>
        <taxon>Schistosoma</taxon>
    </lineage>
</organism>
<dbReference type="Proteomes" id="UP000279833">
    <property type="component" value="Unassembled WGS sequence"/>
</dbReference>